<organism evidence="1 2">
    <name type="scientific">Microbacterium awajiense</name>
    <dbReference type="NCBI Taxonomy" id="415214"/>
    <lineage>
        <taxon>Bacteria</taxon>
        <taxon>Bacillati</taxon>
        <taxon>Actinomycetota</taxon>
        <taxon>Actinomycetes</taxon>
        <taxon>Micrococcales</taxon>
        <taxon>Microbacteriaceae</taxon>
        <taxon>Microbacterium</taxon>
    </lineage>
</organism>
<sequence length="129" mass="14466">MSWDEHDAAVFAASEEITIETMRADGSFRPPVPIWVVVVDGDVYVRSSHGRDSGWFRGALTRHRARVTTWAESRVVDLVEVADLDDALDEAYRDKYAAYRHSFLPRLVGAPARAAALRLEPAERSVLAR</sequence>
<dbReference type="InterPro" id="IPR016888">
    <property type="entry name" value="UCP028498"/>
</dbReference>
<protein>
    <recommendedName>
        <fullName evidence="3">DUF2255 family protein</fullName>
    </recommendedName>
</protein>
<name>A0ABP7AI29_9MICO</name>
<keyword evidence="2" id="KW-1185">Reference proteome</keyword>
<dbReference type="Pfam" id="PF10012">
    <property type="entry name" value="DUF2255"/>
    <property type="match status" value="1"/>
</dbReference>
<gene>
    <name evidence="1" type="ORF">GCM10022200_14370</name>
</gene>
<reference evidence="2" key="1">
    <citation type="journal article" date="2019" name="Int. J. Syst. Evol. Microbiol.">
        <title>The Global Catalogue of Microorganisms (GCM) 10K type strain sequencing project: providing services to taxonomists for standard genome sequencing and annotation.</title>
        <authorList>
            <consortium name="The Broad Institute Genomics Platform"/>
            <consortium name="The Broad Institute Genome Sequencing Center for Infectious Disease"/>
            <person name="Wu L."/>
            <person name="Ma J."/>
        </authorList>
    </citation>
    <scope>NUCLEOTIDE SEQUENCE [LARGE SCALE GENOMIC DNA]</scope>
    <source>
        <strain evidence="2">JCM 16544</strain>
    </source>
</reference>
<evidence type="ECO:0008006" key="3">
    <source>
        <dbReference type="Google" id="ProtNLM"/>
    </source>
</evidence>
<dbReference type="Proteomes" id="UP001501697">
    <property type="component" value="Unassembled WGS sequence"/>
</dbReference>
<evidence type="ECO:0000313" key="2">
    <source>
        <dbReference type="Proteomes" id="UP001501697"/>
    </source>
</evidence>
<evidence type="ECO:0000313" key="1">
    <source>
        <dbReference type="EMBL" id="GAA3632563.1"/>
    </source>
</evidence>
<dbReference type="Gene3D" id="2.30.110.10">
    <property type="entry name" value="Electron Transport, Fmn-binding Protein, Chain A"/>
    <property type="match status" value="1"/>
</dbReference>
<dbReference type="EMBL" id="BAAAYU010000005">
    <property type="protein sequence ID" value="GAA3632563.1"/>
    <property type="molecule type" value="Genomic_DNA"/>
</dbReference>
<accession>A0ABP7AI29</accession>
<dbReference type="RefSeq" id="WP_344737306.1">
    <property type="nucleotide sequence ID" value="NZ_BAAAYU010000005.1"/>
</dbReference>
<comment type="caution">
    <text evidence="1">The sequence shown here is derived from an EMBL/GenBank/DDBJ whole genome shotgun (WGS) entry which is preliminary data.</text>
</comment>
<dbReference type="InterPro" id="IPR012349">
    <property type="entry name" value="Split_barrel_FMN-bd"/>
</dbReference>
<proteinExistence type="predicted"/>